<dbReference type="EMBL" id="BMEC01000001">
    <property type="protein sequence ID" value="GGC19429.1"/>
    <property type="molecule type" value="Genomic_DNA"/>
</dbReference>
<dbReference type="Proteomes" id="UP000636010">
    <property type="component" value="Unassembled WGS sequence"/>
</dbReference>
<proteinExistence type="predicted"/>
<gene>
    <name evidence="1" type="ORF">GCM10011506_00620</name>
</gene>
<accession>A0ABQ1L5X7</accession>
<evidence type="ECO:0000313" key="2">
    <source>
        <dbReference type="Proteomes" id="UP000636010"/>
    </source>
</evidence>
<sequence length="129" mass="14900">MKYRFLIFIAILFGCSETESITKQIPLEGKWVEVNTQTDTLTFGNFEGQELMNLGRGKEMSDGALIPKRRSGFYEYQLLSNDQISLHWVFSANSAFNNYYFKQSGDSLLLENFYDNFTSSSLLTFKKIN</sequence>
<name>A0ABQ1L5X7_9BACT</name>
<evidence type="ECO:0000313" key="1">
    <source>
        <dbReference type="EMBL" id="GGC19429.1"/>
    </source>
</evidence>
<reference evidence="2" key="1">
    <citation type="journal article" date="2019" name="Int. J. Syst. Evol. Microbiol.">
        <title>The Global Catalogue of Microorganisms (GCM) 10K type strain sequencing project: providing services to taxonomists for standard genome sequencing and annotation.</title>
        <authorList>
            <consortium name="The Broad Institute Genomics Platform"/>
            <consortium name="The Broad Institute Genome Sequencing Center for Infectious Disease"/>
            <person name="Wu L."/>
            <person name="Ma J."/>
        </authorList>
    </citation>
    <scope>NUCLEOTIDE SEQUENCE [LARGE SCALE GENOMIC DNA]</scope>
    <source>
        <strain evidence="2">CGMCC 1.10832</strain>
    </source>
</reference>
<dbReference type="PROSITE" id="PS51257">
    <property type="entry name" value="PROKAR_LIPOPROTEIN"/>
    <property type="match status" value="1"/>
</dbReference>
<comment type="caution">
    <text evidence="1">The sequence shown here is derived from an EMBL/GenBank/DDBJ whole genome shotgun (WGS) entry which is preliminary data.</text>
</comment>
<protein>
    <recommendedName>
        <fullName evidence="3">Lipocalin-like domain-containing protein</fullName>
    </recommendedName>
</protein>
<organism evidence="1 2">
    <name type="scientific">Marivirga lumbricoides</name>
    <dbReference type="NCBI Taxonomy" id="1046115"/>
    <lineage>
        <taxon>Bacteria</taxon>
        <taxon>Pseudomonadati</taxon>
        <taxon>Bacteroidota</taxon>
        <taxon>Cytophagia</taxon>
        <taxon>Cytophagales</taxon>
        <taxon>Marivirgaceae</taxon>
        <taxon>Marivirga</taxon>
    </lineage>
</organism>
<dbReference type="RefSeq" id="WP_188459803.1">
    <property type="nucleotide sequence ID" value="NZ_BAABHU010000001.1"/>
</dbReference>
<evidence type="ECO:0008006" key="3">
    <source>
        <dbReference type="Google" id="ProtNLM"/>
    </source>
</evidence>
<keyword evidence="2" id="KW-1185">Reference proteome</keyword>